<organism evidence="1 2">
    <name type="scientific">Marinobacter psychrophilus</name>
    <dbReference type="NCBI Taxonomy" id="330734"/>
    <lineage>
        <taxon>Bacteria</taxon>
        <taxon>Pseudomonadati</taxon>
        <taxon>Pseudomonadota</taxon>
        <taxon>Gammaproteobacteria</taxon>
        <taxon>Pseudomonadales</taxon>
        <taxon>Marinobacteraceae</taxon>
        <taxon>Marinobacter</taxon>
    </lineage>
</organism>
<gene>
    <name evidence="1" type="ORF">ABA45_14160</name>
</gene>
<dbReference type="Proteomes" id="UP000036406">
    <property type="component" value="Chromosome"/>
</dbReference>
<proteinExistence type="predicted"/>
<accession>A0A0H4I6M8</accession>
<evidence type="ECO:0000313" key="1">
    <source>
        <dbReference type="EMBL" id="AKO53420.1"/>
    </source>
</evidence>
<dbReference type="EMBL" id="CP011494">
    <property type="protein sequence ID" value="AKO53420.1"/>
    <property type="molecule type" value="Genomic_DNA"/>
</dbReference>
<keyword evidence="2" id="KW-1185">Reference proteome</keyword>
<dbReference type="KEGG" id="mpq:ABA45_14160"/>
<protein>
    <submittedName>
        <fullName evidence="1">Uncharacterized protein</fullName>
    </submittedName>
</protein>
<evidence type="ECO:0000313" key="2">
    <source>
        <dbReference type="Proteomes" id="UP000036406"/>
    </source>
</evidence>
<reference evidence="1 2" key="1">
    <citation type="submission" date="2015-05" db="EMBL/GenBank/DDBJ databases">
        <title>Complete genome of Marinobacter psychrophilus strain 20041T isolated from sea-ice of the Canadian Basin.</title>
        <authorList>
            <person name="Song L."/>
            <person name="Ren L."/>
            <person name="Yu Y."/>
            <person name="Wang X."/>
        </authorList>
    </citation>
    <scope>NUCLEOTIDE SEQUENCE [LARGE SCALE GENOMIC DNA]</scope>
    <source>
        <strain evidence="1 2">20041</strain>
    </source>
</reference>
<name>A0A0H4I6M8_9GAMM</name>
<dbReference type="AlphaFoldDB" id="A0A0H4I6M8"/>
<dbReference type="PATRIC" id="fig|330734.3.peg.2976"/>
<sequence length="73" mass="8120">MNADTFRALVGNHQMRVEAYRQFVGQENGSPSNELVRAAINSNKLTGGNKFVDEIENRIGTRVETRKPGRATT</sequence>